<protein>
    <submittedName>
        <fullName evidence="3">Probable E3 ubiquitin-protein ligase DTX3 isoform X1</fullName>
    </submittedName>
</protein>
<dbReference type="GeneID" id="118893507"/>
<dbReference type="AlphaFoldDB" id="A0A8B8X5Y1"/>
<organism evidence="2 3">
    <name type="scientific">Balaenoptera musculus</name>
    <name type="common">Blue whale</name>
    <dbReference type="NCBI Taxonomy" id="9771"/>
    <lineage>
        <taxon>Eukaryota</taxon>
        <taxon>Metazoa</taxon>
        <taxon>Chordata</taxon>
        <taxon>Craniata</taxon>
        <taxon>Vertebrata</taxon>
        <taxon>Euteleostomi</taxon>
        <taxon>Mammalia</taxon>
        <taxon>Eutheria</taxon>
        <taxon>Laurasiatheria</taxon>
        <taxon>Artiodactyla</taxon>
        <taxon>Whippomorpha</taxon>
        <taxon>Cetacea</taxon>
        <taxon>Mysticeti</taxon>
        <taxon>Balaenopteridae</taxon>
        <taxon>Balaenoptera</taxon>
    </lineage>
</organism>
<feature type="compositionally biased region" description="Low complexity" evidence="1">
    <location>
        <begin position="1"/>
        <end position="27"/>
    </location>
</feature>
<dbReference type="Proteomes" id="UP000694857">
    <property type="component" value="Chromosome 3"/>
</dbReference>
<reference evidence="3" key="1">
    <citation type="submission" date="2025-08" db="UniProtKB">
        <authorList>
            <consortium name="RefSeq"/>
        </authorList>
    </citation>
    <scope>IDENTIFICATION</scope>
    <source>
        <tissue evidence="3">Epidermis and Blubber</tissue>
    </source>
</reference>
<feature type="compositionally biased region" description="Pro residues" evidence="1">
    <location>
        <begin position="45"/>
        <end position="54"/>
    </location>
</feature>
<proteinExistence type="predicted"/>
<dbReference type="KEGG" id="bmus:118893507"/>
<evidence type="ECO:0000256" key="1">
    <source>
        <dbReference type="SAM" id="MobiDB-lite"/>
    </source>
</evidence>
<dbReference type="OrthoDB" id="10653433at2759"/>
<name>A0A8B8X5Y1_BALMU</name>
<sequence>MCVRSGAVRARVRAPPAGQSEPSAAAACPPPRRAAPCSLHAAARRPPPPPPLLPPSRVLSLLSAPPFSDRSACDFCLRQVRLGRCSYSATPGPMHGLDLEYHRCL</sequence>
<gene>
    <name evidence="3" type="primary">LOC118893507</name>
</gene>
<dbReference type="RefSeq" id="XP_036705047.1">
    <property type="nucleotide sequence ID" value="XM_036849152.1"/>
</dbReference>
<feature type="region of interest" description="Disordered" evidence="1">
    <location>
        <begin position="1"/>
        <end position="54"/>
    </location>
</feature>
<accession>A0A8B8X5Y1</accession>
<keyword evidence="2" id="KW-1185">Reference proteome</keyword>
<evidence type="ECO:0000313" key="2">
    <source>
        <dbReference type="Proteomes" id="UP000694857"/>
    </source>
</evidence>
<evidence type="ECO:0000313" key="3">
    <source>
        <dbReference type="RefSeq" id="XP_036705047.1"/>
    </source>
</evidence>